<evidence type="ECO:0000259" key="2">
    <source>
        <dbReference type="Pfam" id="PF04892"/>
    </source>
</evidence>
<dbReference type="EMBL" id="CP039381">
    <property type="protein sequence ID" value="QCT07539.1"/>
    <property type="molecule type" value="Genomic_DNA"/>
</dbReference>
<keyword evidence="1" id="KW-0812">Transmembrane</keyword>
<keyword evidence="4" id="KW-1185">Reference proteome</keyword>
<proteinExistence type="predicted"/>
<feature type="transmembrane region" description="Helical" evidence="1">
    <location>
        <begin position="116"/>
        <end position="134"/>
    </location>
</feature>
<gene>
    <name evidence="3" type="ORF">E5Z56_09295</name>
</gene>
<name>A0A4P8XZ76_9FIRM</name>
<feature type="transmembrane region" description="Helical" evidence="1">
    <location>
        <begin position="167"/>
        <end position="186"/>
    </location>
</feature>
<protein>
    <submittedName>
        <fullName evidence="3">VanZ family protein</fullName>
    </submittedName>
</protein>
<evidence type="ECO:0000256" key="1">
    <source>
        <dbReference type="SAM" id="Phobius"/>
    </source>
</evidence>
<reference evidence="3 4" key="1">
    <citation type="submission" date="2019-04" db="EMBL/GenBank/DDBJ databases">
        <authorList>
            <person name="Embree M."/>
            <person name="Gaffney J.R."/>
        </authorList>
    </citation>
    <scope>NUCLEOTIDE SEQUENCE [LARGE SCALE GENOMIC DNA]</scope>
    <source>
        <strain evidence="3 4">JE7A12</strain>
    </source>
</reference>
<dbReference type="AlphaFoldDB" id="A0A4P8XZ76"/>
<dbReference type="RefSeq" id="WP_138157543.1">
    <property type="nucleotide sequence ID" value="NZ_CP039381.1"/>
</dbReference>
<accession>A0A4P8XZ76</accession>
<feature type="transmembrane region" description="Helical" evidence="1">
    <location>
        <begin position="7"/>
        <end position="29"/>
    </location>
</feature>
<dbReference type="OrthoDB" id="9805025at2"/>
<sequence length="195" mass="22281">MNKTVYVIKLIISIVIGVVGGYLLYNFALMDKVPTMLGDTIYMLSSILTMILSMVACTFIVYLITGLKVNPIVFKVVVALYFLFLLFVLYGRNSSIREMNFNLIASLQELTTDSESLLQFILNIIVLMPIAYFFKNKGVIFTELIFLAISFGIEIMQYVTARGFFDIIDIVCYMIGMNLAYLFFRLTKVDIVKRK</sequence>
<feature type="transmembrane region" description="Helical" evidence="1">
    <location>
        <begin position="72"/>
        <end position="91"/>
    </location>
</feature>
<evidence type="ECO:0000313" key="4">
    <source>
        <dbReference type="Proteomes" id="UP000301475"/>
    </source>
</evidence>
<organism evidence="3 4">
    <name type="scientific">Ruminococcus bovis</name>
    <dbReference type="NCBI Taxonomy" id="2564099"/>
    <lineage>
        <taxon>Bacteria</taxon>
        <taxon>Bacillati</taxon>
        <taxon>Bacillota</taxon>
        <taxon>Clostridia</taxon>
        <taxon>Eubacteriales</taxon>
        <taxon>Oscillospiraceae</taxon>
        <taxon>Ruminococcus</taxon>
    </lineage>
</organism>
<dbReference type="Proteomes" id="UP000301475">
    <property type="component" value="Chromosome"/>
</dbReference>
<keyword evidence="1" id="KW-0472">Membrane</keyword>
<feature type="transmembrane region" description="Helical" evidence="1">
    <location>
        <begin position="141"/>
        <end position="161"/>
    </location>
</feature>
<keyword evidence="1" id="KW-1133">Transmembrane helix</keyword>
<evidence type="ECO:0000313" key="3">
    <source>
        <dbReference type="EMBL" id="QCT07539.1"/>
    </source>
</evidence>
<feature type="domain" description="VanZ-like" evidence="2">
    <location>
        <begin position="77"/>
        <end position="186"/>
    </location>
</feature>
<dbReference type="Pfam" id="PF04892">
    <property type="entry name" value="VanZ"/>
    <property type="match status" value="1"/>
</dbReference>
<feature type="transmembrane region" description="Helical" evidence="1">
    <location>
        <begin position="41"/>
        <end position="65"/>
    </location>
</feature>
<dbReference type="InterPro" id="IPR006976">
    <property type="entry name" value="VanZ-like"/>
</dbReference>
<dbReference type="KEGG" id="ruj:E5Z56_09295"/>